<sequence length="82" mass="9572">MGSMMAGTYLLIIWLCSYSMLPLNSGIVSWDQVLRHAKLRKKYVSLYASLLKFSASWLLAHDNEDIKKLDRELDINVILQWR</sequence>
<proteinExistence type="predicted"/>
<keyword evidence="1" id="KW-0472">Membrane</keyword>
<keyword evidence="3" id="KW-1185">Reference proteome</keyword>
<keyword evidence="1" id="KW-0812">Transmembrane</keyword>
<feature type="transmembrane region" description="Helical" evidence="1">
    <location>
        <begin position="6"/>
        <end position="23"/>
    </location>
</feature>
<dbReference type="AlphaFoldDB" id="A0A7I8JJ06"/>
<gene>
    <name evidence="2" type="ORF">SI7747_13016158</name>
</gene>
<protein>
    <submittedName>
        <fullName evidence="2">Uncharacterized protein</fullName>
    </submittedName>
</protein>
<evidence type="ECO:0000256" key="1">
    <source>
        <dbReference type="SAM" id="Phobius"/>
    </source>
</evidence>
<reference evidence="2 3" key="1">
    <citation type="submission" date="2019-12" db="EMBL/GenBank/DDBJ databases">
        <authorList>
            <person name="Scholz U."/>
            <person name="Mascher M."/>
            <person name="Fiebig A."/>
        </authorList>
    </citation>
    <scope>NUCLEOTIDE SEQUENCE</scope>
</reference>
<name>A0A7I8JJ06_SPIIN</name>
<evidence type="ECO:0000313" key="2">
    <source>
        <dbReference type="EMBL" id="CAA2630512.1"/>
    </source>
</evidence>
<accession>A0A7I8JJ06</accession>
<dbReference type="EMBL" id="CACRZD030000013">
    <property type="protein sequence ID" value="CAA6669755.1"/>
    <property type="molecule type" value="Genomic_DNA"/>
</dbReference>
<dbReference type="Proteomes" id="UP001189122">
    <property type="component" value="Unassembled WGS sequence"/>
</dbReference>
<feature type="transmembrane region" description="Helical" evidence="1">
    <location>
        <begin position="43"/>
        <end position="60"/>
    </location>
</feature>
<evidence type="ECO:0000313" key="3">
    <source>
        <dbReference type="Proteomes" id="UP001189122"/>
    </source>
</evidence>
<dbReference type="EMBL" id="LR743600">
    <property type="protein sequence ID" value="CAA2630512.1"/>
    <property type="molecule type" value="Genomic_DNA"/>
</dbReference>
<keyword evidence="1" id="KW-1133">Transmembrane helix</keyword>
<organism evidence="2">
    <name type="scientific">Spirodela intermedia</name>
    <name type="common">Intermediate duckweed</name>
    <dbReference type="NCBI Taxonomy" id="51605"/>
    <lineage>
        <taxon>Eukaryota</taxon>
        <taxon>Viridiplantae</taxon>
        <taxon>Streptophyta</taxon>
        <taxon>Embryophyta</taxon>
        <taxon>Tracheophyta</taxon>
        <taxon>Spermatophyta</taxon>
        <taxon>Magnoliopsida</taxon>
        <taxon>Liliopsida</taxon>
        <taxon>Araceae</taxon>
        <taxon>Lemnoideae</taxon>
        <taxon>Spirodela</taxon>
    </lineage>
</organism>